<comment type="caution">
    <text evidence="2">The sequence shown here is derived from an EMBL/GenBank/DDBJ whole genome shotgun (WGS) entry which is preliminary data.</text>
</comment>
<reference evidence="2" key="1">
    <citation type="submission" date="2020-07" db="EMBL/GenBank/DDBJ databases">
        <title>Multicomponent nature underlies the extraordinary mechanical properties of spider dragline silk.</title>
        <authorList>
            <person name="Kono N."/>
            <person name="Nakamura H."/>
            <person name="Mori M."/>
            <person name="Yoshida Y."/>
            <person name="Ohtoshi R."/>
            <person name="Malay A.D."/>
            <person name="Moran D.A.P."/>
            <person name="Tomita M."/>
            <person name="Numata K."/>
            <person name="Arakawa K."/>
        </authorList>
    </citation>
    <scope>NUCLEOTIDE SEQUENCE</scope>
</reference>
<gene>
    <name evidence="2" type="ORF">TNCT_488901</name>
</gene>
<name>A0A8X6IYA4_TRICU</name>
<proteinExistence type="predicted"/>
<dbReference type="AlphaFoldDB" id="A0A8X6IYA4"/>
<evidence type="ECO:0000256" key="1">
    <source>
        <dbReference type="SAM" id="MobiDB-lite"/>
    </source>
</evidence>
<sequence length="79" mass="8593">MGKTKARMVVKAQFSSSALQVENSRHPPRKKTIYDLILTGCSLHHADDPTSLTSSSCNTPPSLQNQPGALVVGSREKMR</sequence>
<protein>
    <submittedName>
        <fullName evidence="2">Uncharacterized protein</fullName>
    </submittedName>
</protein>
<feature type="compositionally biased region" description="Polar residues" evidence="1">
    <location>
        <begin position="50"/>
        <end position="67"/>
    </location>
</feature>
<organism evidence="2 3">
    <name type="scientific">Trichonephila clavata</name>
    <name type="common">Joro spider</name>
    <name type="synonym">Nephila clavata</name>
    <dbReference type="NCBI Taxonomy" id="2740835"/>
    <lineage>
        <taxon>Eukaryota</taxon>
        <taxon>Metazoa</taxon>
        <taxon>Ecdysozoa</taxon>
        <taxon>Arthropoda</taxon>
        <taxon>Chelicerata</taxon>
        <taxon>Arachnida</taxon>
        <taxon>Araneae</taxon>
        <taxon>Araneomorphae</taxon>
        <taxon>Entelegynae</taxon>
        <taxon>Araneoidea</taxon>
        <taxon>Nephilidae</taxon>
        <taxon>Trichonephila</taxon>
    </lineage>
</organism>
<feature type="region of interest" description="Disordered" evidence="1">
    <location>
        <begin position="48"/>
        <end position="79"/>
    </location>
</feature>
<dbReference type="Proteomes" id="UP000887116">
    <property type="component" value="Unassembled WGS sequence"/>
</dbReference>
<dbReference type="EMBL" id="BMAO01019461">
    <property type="protein sequence ID" value="GFR30694.1"/>
    <property type="molecule type" value="Genomic_DNA"/>
</dbReference>
<evidence type="ECO:0000313" key="3">
    <source>
        <dbReference type="Proteomes" id="UP000887116"/>
    </source>
</evidence>
<evidence type="ECO:0000313" key="2">
    <source>
        <dbReference type="EMBL" id="GFR30694.1"/>
    </source>
</evidence>
<accession>A0A8X6IYA4</accession>
<keyword evidence="3" id="KW-1185">Reference proteome</keyword>